<dbReference type="EMBL" id="HACA01030759">
    <property type="protein sequence ID" value="CDW48120.1"/>
    <property type="molecule type" value="Transcribed_RNA"/>
</dbReference>
<dbReference type="AlphaFoldDB" id="A0A0K2VCT1"/>
<feature type="non-terminal residue" evidence="1">
    <location>
        <position position="66"/>
    </location>
</feature>
<name>A0A0K2VCT1_LEPSM</name>
<accession>A0A0K2VCT1</accession>
<proteinExistence type="predicted"/>
<protein>
    <submittedName>
        <fullName evidence="1">Uncharacterized protein</fullName>
    </submittedName>
</protein>
<organism evidence="1">
    <name type="scientific">Lepeophtheirus salmonis</name>
    <name type="common">Salmon louse</name>
    <name type="synonym">Caligus salmonis</name>
    <dbReference type="NCBI Taxonomy" id="72036"/>
    <lineage>
        <taxon>Eukaryota</taxon>
        <taxon>Metazoa</taxon>
        <taxon>Ecdysozoa</taxon>
        <taxon>Arthropoda</taxon>
        <taxon>Crustacea</taxon>
        <taxon>Multicrustacea</taxon>
        <taxon>Hexanauplia</taxon>
        <taxon>Copepoda</taxon>
        <taxon>Siphonostomatoida</taxon>
        <taxon>Caligidae</taxon>
        <taxon>Lepeophtheirus</taxon>
    </lineage>
</organism>
<evidence type="ECO:0000313" key="1">
    <source>
        <dbReference type="EMBL" id="CDW48120.1"/>
    </source>
</evidence>
<sequence>MTKLFYFDLFKVPMGKNTKLLNIKGDKISIVEMLQIFNAHESVKIINRELRKMVLSIKITVIFVGT</sequence>
<reference evidence="1" key="1">
    <citation type="submission" date="2014-05" db="EMBL/GenBank/DDBJ databases">
        <authorList>
            <person name="Chronopoulou M."/>
        </authorList>
    </citation>
    <scope>NUCLEOTIDE SEQUENCE</scope>
    <source>
        <tissue evidence="1">Whole organism</tissue>
    </source>
</reference>